<protein>
    <submittedName>
        <fullName evidence="1">Putative cupin domain-containing protein</fullName>
    </submittedName>
</protein>
<dbReference type="InterPro" id="IPR014710">
    <property type="entry name" value="RmlC-like_jellyroll"/>
</dbReference>
<dbReference type="InterPro" id="IPR047142">
    <property type="entry name" value="OryJ/VirC-like"/>
</dbReference>
<dbReference type="CDD" id="cd02231">
    <property type="entry name" value="cupin_BLL6423-like"/>
    <property type="match status" value="1"/>
</dbReference>
<evidence type="ECO:0000313" key="1">
    <source>
        <dbReference type="EMBL" id="EMR69833.1"/>
    </source>
</evidence>
<dbReference type="PANTHER" id="PTHR36156:SF2">
    <property type="entry name" value="CUPIN TYPE-2 DOMAIN-CONTAINING PROTEIN"/>
    <property type="match status" value="1"/>
</dbReference>
<dbReference type="Gene3D" id="2.60.120.10">
    <property type="entry name" value="Jelly Rolls"/>
    <property type="match status" value="1"/>
</dbReference>
<dbReference type="EMBL" id="KB706007">
    <property type="protein sequence ID" value="EMR69833.1"/>
    <property type="molecule type" value="Genomic_DNA"/>
</dbReference>
<name>M7SZ58_EUTLA</name>
<dbReference type="SUPFAM" id="SSF51182">
    <property type="entry name" value="RmlC-like cupins"/>
    <property type="match status" value="1"/>
</dbReference>
<sequence>MGDRQAVANILYSTQEDPVDLNNDIDLKKAGGKEPPLHYHNGSVFRMVDFAPGVETPLHRAVSLDYGIVIEGEFELVLDSGERRTMRRGDVSINRAGSHKWKNITGNGAKPGRMMYILLDCKDVIGNDKKVEEDLGLLAPYYMGRQ</sequence>
<dbReference type="STRING" id="1287681.M7SZ58"/>
<dbReference type="OrthoDB" id="5840532at2759"/>
<keyword evidence="2" id="KW-1185">Reference proteome</keyword>
<dbReference type="AlphaFoldDB" id="M7SZ58"/>
<dbReference type="Proteomes" id="UP000012174">
    <property type="component" value="Unassembled WGS sequence"/>
</dbReference>
<dbReference type="InterPro" id="IPR011051">
    <property type="entry name" value="RmlC_Cupin_sf"/>
</dbReference>
<dbReference type="eggNOG" id="ENOG502SKGF">
    <property type="taxonomic scope" value="Eukaryota"/>
</dbReference>
<organism evidence="1 2">
    <name type="scientific">Eutypa lata (strain UCR-EL1)</name>
    <name type="common">Grapevine dieback disease fungus</name>
    <name type="synonym">Eutypa armeniacae</name>
    <dbReference type="NCBI Taxonomy" id="1287681"/>
    <lineage>
        <taxon>Eukaryota</taxon>
        <taxon>Fungi</taxon>
        <taxon>Dikarya</taxon>
        <taxon>Ascomycota</taxon>
        <taxon>Pezizomycotina</taxon>
        <taxon>Sordariomycetes</taxon>
        <taxon>Xylariomycetidae</taxon>
        <taxon>Xylariales</taxon>
        <taxon>Diatrypaceae</taxon>
        <taxon>Eutypa</taxon>
    </lineage>
</organism>
<dbReference type="KEGG" id="ela:UCREL1_3146"/>
<dbReference type="PANTHER" id="PTHR36156">
    <property type="entry name" value="SLR2101 PROTEIN"/>
    <property type="match status" value="1"/>
</dbReference>
<dbReference type="HOGENOM" id="CLU_096188_3_0_1"/>
<gene>
    <name evidence="1" type="ORF">UCREL1_3146</name>
</gene>
<accession>M7SZ58</accession>
<reference evidence="2" key="1">
    <citation type="journal article" date="2013" name="Genome Announc.">
        <title>Draft genome sequence of the grapevine dieback fungus Eutypa lata UCR-EL1.</title>
        <authorList>
            <person name="Blanco-Ulate B."/>
            <person name="Rolshausen P.E."/>
            <person name="Cantu D."/>
        </authorList>
    </citation>
    <scope>NUCLEOTIDE SEQUENCE [LARGE SCALE GENOMIC DNA]</scope>
    <source>
        <strain evidence="2">UCR-EL1</strain>
    </source>
</reference>
<dbReference type="OMA" id="HRAMTID"/>
<proteinExistence type="predicted"/>
<evidence type="ECO:0000313" key="2">
    <source>
        <dbReference type="Proteomes" id="UP000012174"/>
    </source>
</evidence>